<dbReference type="Proteomes" id="UP000695022">
    <property type="component" value="Unplaced"/>
</dbReference>
<feature type="signal peptide" evidence="5">
    <location>
        <begin position="1"/>
        <end position="20"/>
    </location>
</feature>
<feature type="region of interest" description="Disordered" evidence="4">
    <location>
        <begin position="303"/>
        <end position="372"/>
    </location>
</feature>
<dbReference type="PANTHER" id="PTHR24264:SF54">
    <property type="entry name" value="PEPTIDASE S1 DOMAIN-CONTAINING PROTEIN"/>
    <property type="match status" value="1"/>
</dbReference>
<keyword evidence="2" id="KW-0378">Hydrolase</keyword>
<sequence length="372" mass="40278">MDAMLWISLLLLVFPSYIIAQEVTSTATTTRATQDVVNGREAVPHEFPWMAVIETPNFEGITCGGAIIDECHVITARHCVGKLTSEDVTVKLGKHSIQIAEVTEQTFSVDGMNVHPTFDVALVRLNTAAILNENIKPIDMDAWTSAKVGDDIIVAGWGVYNSTQLLYASNLQKISLTVVDPNTCEQDGIVISDIEWCAGELNAATYSNACYGDSGSPALLRRADSSYVLAGLVERGLHNCPLNHRYAAYTNTTLVIDWVRKRTSGVLLTVENNEYVCRRSGGDDNDVEFSDVNVFNRVGAFSAGGGSVDNATTTTPPTTTTTMASTARRTESRGTTATTTQAPTQPTTTRRGRGHRGGGNRRTNRGRGNRRT</sequence>
<gene>
    <name evidence="8" type="primary">LOC106804650</name>
</gene>
<dbReference type="InterPro" id="IPR050127">
    <property type="entry name" value="Serine_Proteases_S1"/>
</dbReference>
<feature type="compositionally biased region" description="Low complexity" evidence="4">
    <location>
        <begin position="333"/>
        <end position="349"/>
    </location>
</feature>
<feature type="chain" id="PRO_5046295023" evidence="5">
    <location>
        <begin position="21"/>
        <end position="372"/>
    </location>
</feature>
<evidence type="ECO:0000259" key="6">
    <source>
        <dbReference type="PROSITE" id="PS50240"/>
    </source>
</evidence>
<feature type="domain" description="Peptidase S1" evidence="6">
    <location>
        <begin position="36"/>
        <end position="264"/>
    </location>
</feature>
<proteinExistence type="predicted"/>
<dbReference type="InterPro" id="IPR001314">
    <property type="entry name" value="Peptidase_S1A"/>
</dbReference>
<evidence type="ECO:0000256" key="5">
    <source>
        <dbReference type="SAM" id="SignalP"/>
    </source>
</evidence>
<reference evidence="8" key="1">
    <citation type="submission" date="2025-08" db="UniProtKB">
        <authorList>
            <consortium name="RefSeq"/>
        </authorList>
    </citation>
    <scope>IDENTIFICATION</scope>
</reference>
<dbReference type="CDD" id="cd00190">
    <property type="entry name" value="Tryp_SPc"/>
    <property type="match status" value="1"/>
</dbReference>
<keyword evidence="3" id="KW-0720">Serine protease</keyword>
<keyword evidence="1" id="KW-0645">Protease</keyword>
<dbReference type="Pfam" id="PF00089">
    <property type="entry name" value="Trypsin"/>
    <property type="match status" value="1"/>
</dbReference>
<dbReference type="InterPro" id="IPR043504">
    <property type="entry name" value="Peptidase_S1_PA_chymotrypsin"/>
</dbReference>
<evidence type="ECO:0000313" key="8">
    <source>
        <dbReference type="RefSeq" id="XP_014661407.1"/>
    </source>
</evidence>
<evidence type="ECO:0000256" key="4">
    <source>
        <dbReference type="SAM" id="MobiDB-lite"/>
    </source>
</evidence>
<evidence type="ECO:0000256" key="3">
    <source>
        <dbReference type="ARBA" id="ARBA00022825"/>
    </source>
</evidence>
<organism evidence="7 8">
    <name type="scientific">Priapulus caudatus</name>
    <name type="common">Priapulid worm</name>
    <dbReference type="NCBI Taxonomy" id="37621"/>
    <lineage>
        <taxon>Eukaryota</taxon>
        <taxon>Metazoa</taxon>
        <taxon>Ecdysozoa</taxon>
        <taxon>Scalidophora</taxon>
        <taxon>Priapulida</taxon>
        <taxon>Priapulimorpha</taxon>
        <taxon>Priapulimorphida</taxon>
        <taxon>Priapulidae</taxon>
        <taxon>Priapulus</taxon>
    </lineage>
</organism>
<dbReference type="Gene3D" id="2.40.10.10">
    <property type="entry name" value="Trypsin-like serine proteases"/>
    <property type="match status" value="2"/>
</dbReference>
<keyword evidence="7" id="KW-1185">Reference proteome</keyword>
<name>A0ABM1DN86_PRICU</name>
<evidence type="ECO:0000256" key="2">
    <source>
        <dbReference type="ARBA" id="ARBA00022801"/>
    </source>
</evidence>
<keyword evidence="5" id="KW-0732">Signal</keyword>
<evidence type="ECO:0000256" key="1">
    <source>
        <dbReference type="ARBA" id="ARBA00022670"/>
    </source>
</evidence>
<dbReference type="PRINTS" id="PR00722">
    <property type="entry name" value="CHYMOTRYPSIN"/>
</dbReference>
<dbReference type="RefSeq" id="XP_014661407.1">
    <property type="nucleotide sequence ID" value="XM_014805921.1"/>
</dbReference>
<dbReference type="InterPro" id="IPR009003">
    <property type="entry name" value="Peptidase_S1_PA"/>
</dbReference>
<accession>A0ABM1DN86</accession>
<evidence type="ECO:0000313" key="7">
    <source>
        <dbReference type="Proteomes" id="UP000695022"/>
    </source>
</evidence>
<protein>
    <submittedName>
        <fullName evidence="8">Mite allergen Der f 3-like</fullName>
    </submittedName>
</protein>
<feature type="compositionally biased region" description="Low complexity" evidence="4">
    <location>
        <begin position="312"/>
        <end position="322"/>
    </location>
</feature>
<feature type="compositionally biased region" description="Basic residues" evidence="4">
    <location>
        <begin position="350"/>
        <end position="372"/>
    </location>
</feature>
<dbReference type="PANTHER" id="PTHR24264">
    <property type="entry name" value="TRYPSIN-RELATED"/>
    <property type="match status" value="1"/>
</dbReference>
<dbReference type="SUPFAM" id="SSF50494">
    <property type="entry name" value="Trypsin-like serine proteases"/>
    <property type="match status" value="1"/>
</dbReference>
<dbReference type="PROSITE" id="PS50240">
    <property type="entry name" value="TRYPSIN_DOM"/>
    <property type="match status" value="1"/>
</dbReference>
<dbReference type="SMART" id="SM00020">
    <property type="entry name" value="Tryp_SPc"/>
    <property type="match status" value="1"/>
</dbReference>
<dbReference type="InterPro" id="IPR001254">
    <property type="entry name" value="Trypsin_dom"/>
</dbReference>
<dbReference type="GeneID" id="106804650"/>